<reference evidence="4" key="1">
    <citation type="journal article" date="2019" name="Int. J. Syst. Evol. Microbiol.">
        <title>The Global Catalogue of Microorganisms (GCM) 10K type strain sequencing project: providing services to taxonomists for standard genome sequencing and annotation.</title>
        <authorList>
            <consortium name="The Broad Institute Genomics Platform"/>
            <consortium name="The Broad Institute Genome Sequencing Center for Infectious Disease"/>
            <person name="Wu L."/>
            <person name="Ma J."/>
        </authorList>
    </citation>
    <scope>NUCLEOTIDE SEQUENCE [LARGE SCALE GENOMIC DNA]</scope>
    <source>
        <strain evidence="4">CGMCC 4.7277</strain>
    </source>
</reference>
<sequence>MKKQRSSRSPASLPFVSTPLVLASSLALALGLAGCNKPDEGKTAGQQLDSAIAKTEQAGAEAKAKTESAMANTGAALKDAAQNAESSGKALAGKAGEKMDDLAITTAVSSEFVKDPDLSALKIKVDTANGAVTLTGSAPTEAAREKAATLAKGVKGVSSVDNKLVVKAG</sequence>
<dbReference type="PANTHER" id="PTHR34606">
    <property type="entry name" value="BON DOMAIN-CONTAINING PROTEIN"/>
    <property type="match status" value="1"/>
</dbReference>
<dbReference type="Proteomes" id="UP001596084">
    <property type="component" value="Unassembled WGS sequence"/>
</dbReference>
<evidence type="ECO:0000256" key="1">
    <source>
        <dbReference type="SAM" id="SignalP"/>
    </source>
</evidence>
<evidence type="ECO:0000313" key="3">
    <source>
        <dbReference type="EMBL" id="MFC5521189.1"/>
    </source>
</evidence>
<dbReference type="Gene3D" id="3.30.1340.30">
    <property type="match status" value="1"/>
</dbReference>
<dbReference type="InterPro" id="IPR014004">
    <property type="entry name" value="Transpt-assoc_nodulatn_dom_bac"/>
</dbReference>
<keyword evidence="4" id="KW-1185">Reference proteome</keyword>
<dbReference type="InterPro" id="IPR051686">
    <property type="entry name" value="Lipoprotein_DolP"/>
</dbReference>
<dbReference type="EMBL" id="JBHSMX010000013">
    <property type="protein sequence ID" value="MFC5521189.1"/>
    <property type="molecule type" value="Genomic_DNA"/>
</dbReference>
<dbReference type="Pfam" id="PF04972">
    <property type="entry name" value="BON"/>
    <property type="match status" value="1"/>
</dbReference>
<dbReference type="InterPro" id="IPR007055">
    <property type="entry name" value="BON_dom"/>
</dbReference>
<dbReference type="PANTHER" id="PTHR34606:SF15">
    <property type="entry name" value="BON DOMAIN-CONTAINING PROTEIN"/>
    <property type="match status" value="1"/>
</dbReference>
<feature type="signal peptide" evidence="1">
    <location>
        <begin position="1"/>
        <end position="29"/>
    </location>
</feature>
<accession>A0ABW0Q8I9</accession>
<dbReference type="PROSITE" id="PS51257">
    <property type="entry name" value="PROKAR_LIPOPROTEIN"/>
    <property type="match status" value="1"/>
</dbReference>
<proteinExistence type="predicted"/>
<organism evidence="3 4">
    <name type="scientific">Polaromonas jejuensis</name>
    <dbReference type="NCBI Taxonomy" id="457502"/>
    <lineage>
        <taxon>Bacteria</taxon>
        <taxon>Pseudomonadati</taxon>
        <taxon>Pseudomonadota</taxon>
        <taxon>Betaproteobacteria</taxon>
        <taxon>Burkholderiales</taxon>
        <taxon>Comamonadaceae</taxon>
        <taxon>Polaromonas</taxon>
    </lineage>
</organism>
<dbReference type="RefSeq" id="WP_068833136.1">
    <property type="nucleotide sequence ID" value="NZ_JBHSMX010000013.1"/>
</dbReference>
<keyword evidence="1" id="KW-0732">Signal</keyword>
<feature type="domain" description="BON" evidence="2">
    <location>
        <begin position="100"/>
        <end position="168"/>
    </location>
</feature>
<comment type="caution">
    <text evidence="3">The sequence shown here is derived from an EMBL/GenBank/DDBJ whole genome shotgun (WGS) entry which is preliminary data.</text>
</comment>
<protein>
    <submittedName>
        <fullName evidence="3">BON domain-containing protein</fullName>
    </submittedName>
</protein>
<evidence type="ECO:0000313" key="4">
    <source>
        <dbReference type="Proteomes" id="UP001596084"/>
    </source>
</evidence>
<dbReference type="PROSITE" id="PS50914">
    <property type="entry name" value="BON"/>
    <property type="match status" value="1"/>
</dbReference>
<feature type="chain" id="PRO_5045299069" evidence="1">
    <location>
        <begin position="30"/>
        <end position="169"/>
    </location>
</feature>
<gene>
    <name evidence="3" type="ORF">ACFPP7_09705</name>
</gene>
<name>A0ABW0Q8I9_9BURK</name>
<evidence type="ECO:0000259" key="2">
    <source>
        <dbReference type="PROSITE" id="PS50914"/>
    </source>
</evidence>
<dbReference type="SMART" id="SM00749">
    <property type="entry name" value="BON"/>
    <property type="match status" value="1"/>
</dbReference>